<dbReference type="InterPro" id="IPR017975">
    <property type="entry name" value="Tubulin_CS"/>
</dbReference>
<evidence type="ECO:0000259" key="3">
    <source>
        <dbReference type="SMART" id="SM00864"/>
    </source>
</evidence>
<dbReference type="PROSITE" id="PS00227">
    <property type="entry name" value="TUBULIN"/>
    <property type="match status" value="1"/>
</dbReference>
<dbReference type="Pfam" id="PF00091">
    <property type="entry name" value="Tubulin"/>
    <property type="match status" value="1"/>
</dbReference>
<keyword evidence="4" id="KW-0132">Cell division</keyword>
<sequence length="370" mass="41988">MFGFIGVGQAGGSVADEAMKRGFHSVAINYSLSDLNSLVNVQDKLHLVGTEGVGKERSVAAKHMKNNWESSIEFIKNTMEKPSVQVIFVVFSAAGGTGSGVAPILLELLNECLTHKTIVAVPILPDSNEVLVNQMNSLELLEDLSMPETCVLPLDNQMVLSKYDGKISETRLYKETNKMFLDLIEVLLNYTDRGSKISTLDRKDLNQLFDTPGIMTIAQTDLNEFTNEGKYFDKLHDDIQKSWNNSIFTPVEFENVMRAGVILDVHEFLTEHISYNELFNVFDNKMPLDLFKGHYDKGNRAITILSGLTWINERMKQLDDLIETGNTEMKETTVYKARNRRREDLFKPKKLENKESKKTSYMEALKKLKR</sequence>
<comment type="caution">
    <text evidence="4">The sequence shown here is derived from an EMBL/GenBank/DDBJ whole genome shotgun (WGS) entry which is preliminary data.</text>
</comment>
<dbReference type="SUPFAM" id="SSF52490">
    <property type="entry name" value="Tubulin nucleotide-binding domain-like"/>
    <property type="match status" value="1"/>
</dbReference>
<dbReference type="OrthoDB" id="2571143at2"/>
<dbReference type="Proteomes" id="UP000075430">
    <property type="component" value="Unassembled WGS sequence"/>
</dbReference>
<dbReference type="GO" id="GO:0007017">
    <property type="term" value="P:microtubule-based process"/>
    <property type="evidence" value="ECO:0007669"/>
    <property type="project" value="InterPro"/>
</dbReference>
<reference evidence="5" key="1">
    <citation type="submission" date="2016-02" db="EMBL/GenBank/DDBJ databases">
        <authorList>
            <person name="Dunlap C."/>
        </authorList>
    </citation>
    <scope>NUCLEOTIDE SEQUENCE [LARGE SCALE GENOMIC DNA]</scope>
    <source>
        <strain evidence="5">NRRL B-41092</strain>
    </source>
</reference>
<proteinExistence type="predicted"/>
<keyword evidence="4" id="KW-0131">Cell cycle</keyword>
<keyword evidence="5" id="KW-1185">Reference proteome</keyword>
<keyword evidence="2" id="KW-0342">GTP-binding</keyword>
<organism evidence="4 5">
    <name type="scientific">Bacillus nakamurai</name>
    <dbReference type="NCBI Taxonomy" id="1793963"/>
    <lineage>
        <taxon>Bacteria</taxon>
        <taxon>Bacillati</taxon>
        <taxon>Bacillota</taxon>
        <taxon>Bacilli</taxon>
        <taxon>Bacillales</taxon>
        <taxon>Bacillaceae</taxon>
        <taxon>Bacillus</taxon>
    </lineage>
</organism>
<dbReference type="RefSeq" id="WP_061520679.1">
    <property type="nucleotide sequence ID" value="NZ_JARLZY010000019.1"/>
</dbReference>
<evidence type="ECO:0000256" key="1">
    <source>
        <dbReference type="ARBA" id="ARBA00022741"/>
    </source>
</evidence>
<dbReference type="EMBL" id="LSBA01000005">
    <property type="protein sequence ID" value="KXZ22335.1"/>
    <property type="molecule type" value="Genomic_DNA"/>
</dbReference>
<dbReference type="GO" id="GO:0005874">
    <property type="term" value="C:microtubule"/>
    <property type="evidence" value="ECO:0007669"/>
    <property type="project" value="InterPro"/>
</dbReference>
<gene>
    <name evidence="4" type="ORF">AXI58_10105</name>
</gene>
<keyword evidence="1" id="KW-0547">Nucleotide-binding</keyword>
<dbReference type="SMART" id="SM00864">
    <property type="entry name" value="Tubulin"/>
    <property type="match status" value="1"/>
</dbReference>
<dbReference type="GO" id="GO:0005525">
    <property type="term" value="F:GTP binding"/>
    <property type="evidence" value="ECO:0007669"/>
    <property type="project" value="UniProtKB-KW"/>
</dbReference>
<feature type="domain" description="Tubulin/FtsZ GTPase" evidence="3">
    <location>
        <begin position="1"/>
        <end position="195"/>
    </location>
</feature>
<dbReference type="Gene3D" id="3.40.50.1440">
    <property type="entry name" value="Tubulin/FtsZ, GTPase domain"/>
    <property type="match status" value="1"/>
</dbReference>
<accession>A0A150FB68</accession>
<dbReference type="GO" id="GO:0051301">
    <property type="term" value="P:cell division"/>
    <property type="evidence" value="ECO:0007669"/>
    <property type="project" value="UniProtKB-KW"/>
</dbReference>
<dbReference type="STRING" id="1793963.AXI58_10105"/>
<protein>
    <submittedName>
        <fullName evidence="4">Cell division protein FtsZ</fullName>
    </submittedName>
</protein>
<dbReference type="InterPro" id="IPR003008">
    <property type="entry name" value="Tubulin_FtsZ_GTPase"/>
</dbReference>
<name>A0A150FB68_9BACI</name>
<evidence type="ECO:0000313" key="4">
    <source>
        <dbReference type="EMBL" id="KXZ22335.1"/>
    </source>
</evidence>
<evidence type="ECO:0000256" key="2">
    <source>
        <dbReference type="ARBA" id="ARBA00023134"/>
    </source>
</evidence>
<dbReference type="AlphaFoldDB" id="A0A150FB68"/>
<evidence type="ECO:0000313" key="5">
    <source>
        <dbReference type="Proteomes" id="UP000075430"/>
    </source>
</evidence>
<dbReference type="InterPro" id="IPR036525">
    <property type="entry name" value="Tubulin/FtsZ_GTPase_sf"/>
</dbReference>